<sequence length="114" mass="13448">MIKFSEISDCAYVFYGDRLVCKEDILDELEEYRGGELFTAIEKEVKFGINDTKDMLRELADDLYCNRELYEDWDDGFMKQITDEDLEQITKVIKGIIKRVPTCYEAGEEIEFDM</sequence>
<dbReference type="EMBL" id="WMQE01000033">
    <property type="protein sequence ID" value="MTK22242.1"/>
    <property type="molecule type" value="Genomic_DNA"/>
</dbReference>
<reference evidence="1 2" key="1">
    <citation type="journal article" date="2019" name="Nat. Med.">
        <title>A library of human gut bacterial isolates paired with longitudinal multiomics data enables mechanistic microbiome research.</title>
        <authorList>
            <person name="Poyet M."/>
            <person name="Groussin M."/>
            <person name="Gibbons S.M."/>
            <person name="Avila-Pacheco J."/>
            <person name="Jiang X."/>
            <person name="Kearney S.M."/>
            <person name="Perrotta A.R."/>
            <person name="Berdy B."/>
            <person name="Zhao S."/>
            <person name="Lieberman T.D."/>
            <person name="Swanson P.K."/>
            <person name="Smith M."/>
            <person name="Roesemann S."/>
            <person name="Alexander J.E."/>
            <person name="Rich S.A."/>
            <person name="Livny J."/>
            <person name="Vlamakis H."/>
            <person name="Clish C."/>
            <person name="Bullock K."/>
            <person name="Deik A."/>
            <person name="Scott J."/>
            <person name="Pierce K.A."/>
            <person name="Xavier R.J."/>
            <person name="Alm E.J."/>
        </authorList>
    </citation>
    <scope>NUCLEOTIDE SEQUENCE [LARGE SCALE GENOMIC DNA]</scope>
    <source>
        <strain evidence="1 2">BIOML-A198</strain>
    </source>
</reference>
<dbReference type="Proteomes" id="UP000487649">
    <property type="component" value="Unassembled WGS sequence"/>
</dbReference>
<proteinExistence type="predicted"/>
<protein>
    <submittedName>
        <fullName evidence="1">Uncharacterized protein</fullName>
    </submittedName>
</protein>
<dbReference type="RefSeq" id="WP_155223014.1">
    <property type="nucleotide sequence ID" value="NZ_CAJJOK010000023.1"/>
</dbReference>
<evidence type="ECO:0000313" key="2">
    <source>
        <dbReference type="Proteomes" id="UP000487649"/>
    </source>
</evidence>
<name>A0A9X5APG3_9FIRM</name>
<organism evidence="1 2">
    <name type="scientific">Turicibacter sanguinis</name>
    <dbReference type="NCBI Taxonomy" id="154288"/>
    <lineage>
        <taxon>Bacteria</taxon>
        <taxon>Bacillati</taxon>
        <taxon>Bacillota</taxon>
        <taxon>Erysipelotrichia</taxon>
        <taxon>Erysipelotrichales</taxon>
        <taxon>Turicibacteraceae</taxon>
        <taxon>Turicibacter</taxon>
    </lineage>
</organism>
<accession>A0A9X5APG3</accession>
<evidence type="ECO:0000313" key="1">
    <source>
        <dbReference type="EMBL" id="MTK22242.1"/>
    </source>
</evidence>
<gene>
    <name evidence="1" type="ORF">GMA92_12560</name>
</gene>
<comment type="caution">
    <text evidence="1">The sequence shown here is derived from an EMBL/GenBank/DDBJ whole genome shotgun (WGS) entry which is preliminary data.</text>
</comment>
<dbReference type="AlphaFoldDB" id="A0A9X5APG3"/>